<dbReference type="OrthoDB" id="9992732at2"/>
<name>A0A246JRX6_9SPHN</name>
<dbReference type="EMBL" id="NISK01000003">
    <property type="protein sequence ID" value="OWQ95728.1"/>
    <property type="molecule type" value="Genomic_DNA"/>
</dbReference>
<proteinExistence type="predicted"/>
<organism evidence="1 2">
    <name type="scientific">Sphingopyxis bauzanensis</name>
    <dbReference type="NCBI Taxonomy" id="651663"/>
    <lineage>
        <taxon>Bacteria</taxon>
        <taxon>Pseudomonadati</taxon>
        <taxon>Pseudomonadota</taxon>
        <taxon>Alphaproteobacteria</taxon>
        <taxon>Sphingomonadales</taxon>
        <taxon>Sphingomonadaceae</taxon>
        <taxon>Sphingopyxis</taxon>
    </lineage>
</organism>
<protein>
    <submittedName>
        <fullName evidence="1">Uncharacterized protein</fullName>
    </submittedName>
</protein>
<dbReference type="Proteomes" id="UP000197361">
    <property type="component" value="Unassembled WGS sequence"/>
</dbReference>
<comment type="caution">
    <text evidence="1">The sequence shown here is derived from an EMBL/GenBank/DDBJ whole genome shotgun (WGS) entry which is preliminary data.</text>
</comment>
<evidence type="ECO:0000313" key="2">
    <source>
        <dbReference type="Proteomes" id="UP000197361"/>
    </source>
</evidence>
<evidence type="ECO:0000313" key="1">
    <source>
        <dbReference type="EMBL" id="OWQ95728.1"/>
    </source>
</evidence>
<gene>
    <name evidence="1" type="ORF">CDQ92_13165</name>
</gene>
<accession>A0A246JRX6</accession>
<dbReference type="AlphaFoldDB" id="A0A246JRX6"/>
<keyword evidence="2" id="KW-1185">Reference proteome</keyword>
<dbReference type="RefSeq" id="WP_088441829.1">
    <property type="nucleotide sequence ID" value="NZ_BMMC01000002.1"/>
</dbReference>
<sequence>MATPFQPQPAKTVNIDVSAASQRVAIAGAPGSVRVMNNGTATVWIDFGDVTVTSAVATGMPLGPGVTEVLSFPNLTATTFYVSAIAAGATGKIHFTPGSGI</sequence>
<reference evidence="1 2" key="1">
    <citation type="journal article" date="2010" name="Int. J. Syst. Evol. Microbiol.">
        <title>Sphingopyxis bauzanensis sp. nov., a psychrophilic bacterium isolated from soil.</title>
        <authorList>
            <person name="Zhang D.C."/>
            <person name="Liu H.C."/>
            <person name="Xin Y.H."/>
            <person name="Zhou Y.G."/>
            <person name="Schinner F."/>
            <person name="Margesin R."/>
        </authorList>
    </citation>
    <scope>NUCLEOTIDE SEQUENCE [LARGE SCALE GENOMIC DNA]</scope>
    <source>
        <strain evidence="1 2">DSM 22271</strain>
    </source>
</reference>